<dbReference type="PANTHER" id="PTHR42919:SF8">
    <property type="entry name" value="N-ALPHA-ACETYLTRANSFERASE 50"/>
    <property type="match status" value="1"/>
</dbReference>
<evidence type="ECO:0000256" key="1">
    <source>
        <dbReference type="ARBA" id="ARBA00022679"/>
    </source>
</evidence>
<evidence type="ECO:0000313" key="5">
    <source>
        <dbReference type="Proteomes" id="UP001597294"/>
    </source>
</evidence>
<gene>
    <name evidence="4" type="ORF">ACFSKO_19265</name>
</gene>
<feature type="domain" description="N-acetyltransferase" evidence="3">
    <location>
        <begin position="1"/>
        <end position="168"/>
    </location>
</feature>
<reference evidence="5" key="1">
    <citation type="journal article" date="2019" name="Int. J. Syst. Evol. Microbiol.">
        <title>The Global Catalogue of Microorganisms (GCM) 10K type strain sequencing project: providing services to taxonomists for standard genome sequencing and annotation.</title>
        <authorList>
            <consortium name="The Broad Institute Genomics Platform"/>
            <consortium name="The Broad Institute Genome Sequencing Center for Infectious Disease"/>
            <person name="Wu L."/>
            <person name="Ma J."/>
        </authorList>
    </citation>
    <scope>NUCLEOTIDE SEQUENCE [LARGE SCALE GENOMIC DNA]</scope>
    <source>
        <strain evidence="5">CGMCC 4.7192</strain>
    </source>
</reference>
<dbReference type="SUPFAM" id="SSF55729">
    <property type="entry name" value="Acyl-CoA N-acyltransferases (Nat)"/>
    <property type="match status" value="1"/>
</dbReference>
<dbReference type="InterPro" id="IPR000182">
    <property type="entry name" value="GNAT_dom"/>
</dbReference>
<dbReference type="Pfam" id="PF00583">
    <property type="entry name" value="Acetyltransf_1"/>
    <property type="match status" value="1"/>
</dbReference>
<accession>A0ABW5BQA4</accession>
<dbReference type="InterPro" id="IPR016181">
    <property type="entry name" value="Acyl_CoA_acyltransferase"/>
</dbReference>
<dbReference type="InterPro" id="IPR051556">
    <property type="entry name" value="N-term/lysine_N-AcTrnsfr"/>
</dbReference>
<dbReference type="Gene3D" id="3.40.630.30">
    <property type="match status" value="1"/>
</dbReference>
<name>A0ABW5BQA4_9PROT</name>
<evidence type="ECO:0000259" key="3">
    <source>
        <dbReference type="PROSITE" id="PS51186"/>
    </source>
</evidence>
<dbReference type="RefSeq" id="WP_380254725.1">
    <property type="nucleotide sequence ID" value="NZ_JBHUII010000013.1"/>
</dbReference>
<keyword evidence="2" id="KW-0012">Acyltransferase</keyword>
<dbReference type="PROSITE" id="PS51186">
    <property type="entry name" value="GNAT"/>
    <property type="match status" value="1"/>
</dbReference>
<keyword evidence="5" id="KW-1185">Reference proteome</keyword>
<keyword evidence="1" id="KW-0808">Transferase</keyword>
<dbReference type="PANTHER" id="PTHR42919">
    <property type="entry name" value="N-ALPHA-ACETYLTRANSFERASE"/>
    <property type="match status" value="1"/>
</dbReference>
<evidence type="ECO:0000313" key="4">
    <source>
        <dbReference type="EMBL" id="MFD2207759.1"/>
    </source>
</evidence>
<sequence length="171" mass="19751">MIRRARPDDVRNLTVLSIHVWLHTYAKVGIIPAYSNYILQHFTEEKFLEAISNSDQEIWIYETNSALQGFLIMKKTSPCPQRLNCMTEIDNFYVHSNITRNGIGTALLNQAVKSCREKSISQVWLSVHHENSIAINFYNKHDFNNIGSLMFELEDGEYKNNILLKDLTSAL</sequence>
<dbReference type="Proteomes" id="UP001597294">
    <property type="component" value="Unassembled WGS sequence"/>
</dbReference>
<evidence type="ECO:0000256" key="2">
    <source>
        <dbReference type="ARBA" id="ARBA00023315"/>
    </source>
</evidence>
<protein>
    <submittedName>
        <fullName evidence="4">GNAT family N-acetyltransferase</fullName>
    </submittedName>
</protein>
<proteinExistence type="predicted"/>
<dbReference type="EMBL" id="JBHUII010000013">
    <property type="protein sequence ID" value="MFD2207759.1"/>
    <property type="molecule type" value="Genomic_DNA"/>
</dbReference>
<comment type="caution">
    <text evidence="4">The sequence shown here is derived from an EMBL/GenBank/DDBJ whole genome shotgun (WGS) entry which is preliminary data.</text>
</comment>
<organism evidence="4 5">
    <name type="scientific">Kiloniella antarctica</name>
    <dbReference type="NCBI Taxonomy" id="1550907"/>
    <lineage>
        <taxon>Bacteria</taxon>
        <taxon>Pseudomonadati</taxon>
        <taxon>Pseudomonadota</taxon>
        <taxon>Alphaproteobacteria</taxon>
        <taxon>Rhodospirillales</taxon>
        <taxon>Kiloniellaceae</taxon>
        <taxon>Kiloniella</taxon>
    </lineage>
</organism>
<dbReference type="CDD" id="cd04301">
    <property type="entry name" value="NAT_SF"/>
    <property type="match status" value="1"/>
</dbReference>